<dbReference type="RefSeq" id="WP_110250235.1">
    <property type="nucleotide sequence ID" value="NZ_QJJR01000001.1"/>
</dbReference>
<feature type="transmembrane region" description="Helical" evidence="22">
    <location>
        <begin position="107"/>
        <end position="128"/>
    </location>
</feature>
<evidence type="ECO:0000256" key="6">
    <source>
        <dbReference type="ARBA" id="ARBA00022679"/>
    </source>
</evidence>
<dbReference type="InterPro" id="IPR013437">
    <property type="entry name" value="FtsW"/>
</dbReference>
<evidence type="ECO:0000256" key="18">
    <source>
        <dbReference type="ARBA" id="ARBA00041418"/>
    </source>
</evidence>
<dbReference type="GO" id="GO:0032153">
    <property type="term" value="C:cell division site"/>
    <property type="evidence" value="ECO:0007669"/>
    <property type="project" value="TreeGrafter"/>
</dbReference>
<evidence type="ECO:0000256" key="20">
    <source>
        <dbReference type="ARBA" id="ARBA00049902"/>
    </source>
</evidence>
<keyword evidence="4 23" id="KW-0132">Cell division</keyword>
<proteinExistence type="inferred from homology"/>
<comment type="pathway">
    <text evidence="2">Cell wall biogenesis; peptidoglycan biosynthesis.</text>
</comment>
<dbReference type="GO" id="GO:0008360">
    <property type="term" value="P:regulation of cell shape"/>
    <property type="evidence" value="ECO:0007669"/>
    <property type="project" value="UniProtKB-KW"/>
</dbReference>
<dbReference type="InterPro" id="IPR018365">
    <property type="entry name" value="Cell_cycle_FtsW-rel_CS"/>
</dbReference>
<comment type="caution">
    <text evidence="23">The sequence shown here is derived from an EMBL/GenBank/DDBJ whole genome shotgun (WGS) entry which is preliminary data.</text>
</comment>
<dbReference type="GO" id="GO:0051301">
    <property type="term" value="P:cell division"/>
    <property type="evidence" value="ECO:0007669"/>
    <property type="project" value="UniProtKB-KW"/>
</dbReference>
<dbReference type="PROSITE" id="PS00428">
    <property type="entry name" value="FTSW_RODA_SPOVE"/>
    <property type="match status" value="1"/>
</dbReference>
<evidence type="ECO:0000256" key="12">
    <source>
        <dbReference type="ARBA" id="ARBA00023306"/>
    </source>
</evidence>
<comment type="catalytic activity">
    <reaction evidence="20">
        <text>[GlcNAc-(1-&gt;4)-Mur2Ac(oyl-L-Ala-gamma-D-Glu-L-Lys-D-Ala-D-Ala)](n)-di-trans,octa-cis-undecaprenyl diphosphate + beta-D-GlcNAc-(1-&gt;4)-Mur2Ac(oyl-L-Ala-gamma-D-Glu-L-Lys-D-Ala-D-Ala)-di-trans,octa-cis-undecaprenyl diphosphate = [GlcNAc-(1-&gt;4)-Mur2Ac(oyl-L-Ala-gamma-D-Glu-L-Lys-D-Ala-D-Ala)](n+1)-di-trans,octa-cis-undecaprenyl diphosphate + di-trans,octa-cis-undecaprenyl diphosphate + H(+)</text>
        <dbReference type="Rhea" id="RHEA:23708"/>
        <dbReference type="Rhea" id="RHEA-COMP:9602"/>
        <dbReference type="Rhea" id="RHEA-COMP:9603"/>
        <dbReference type="ChEBI" id="CHEBI:15378"/>
        <dbReference type="ChEBI" id="CHEBI:58405"/>
        <dbReference type="ChEBI" id="CHEBI:60033"/>
        <dbReference type="ChEBI" id="CHEBI:78435"/>
        <dbReference type="EC" id="2.4.99.28"/>
    </reaction>
</comment>
<comment type="function">
    <text evidence="21">Peptidoglycan polymerase that is essential for cell division.</text>
</comment>
<evidence type="ECO:0000313" key="23">
    <source>
        <dbReference type="EMBL" id="PXW93141.1"/>
    </source>
</evidence>
<evidence type="ECO:0000256" key="22">
    <source>
        <dbReference type="SAM" id="Phobius"/>
    </source>
</evidence>
<evidence type="ECO:0000256" key="14">
    <source>
        <dbReference type="ARBA" id="ARBA00032370"/>
    </source>
</evidence>
<dbReference type="OrthoDB" id="9768187at2"/>
<dbReference type="AlphaFoldDB" id="A0A2V3WHZ0"/>
<evidence type="ECO:0000256" key="2">
    <source>
        <dbReference type="ARBA" id="ARBA00004752"/>
    </source>
</evidence>
<feature type="transmembrane region" description="Helical" evidence="22">
    <location>
        <begin position="188"/>
        <end position="208"/>
    </location>
</feature>
<keyword evidence="9" id="KW-0573">Peptidoglycan synthesis</keyword>
<evidence type="ECO:0000256" key="5">
    <source>
        <dbReference type="ARBA" id="ARBA00022676"/>
    </source>
</evidence>
<keyword evidence="5" id="KW-0328">Glycosyltransferase</keyword>
<dbReference type="PANTHER" id="PTHR30474:SF2">
    <property type="entry name" value="PEPTIDOGLYCAN GLYCOSYLTRANSFERASE FTSW-RELATED"/>
    <property type="match status" value="1"/>
</dbReference>
<sequence length="369" mass="40802">MKTRLKNIDYVLVSAILVLCVFGLVMVYSSSYTLATMRHDNGQYFFDRQLTFFILGLIVFVISIFISLKTLAKMSPILVGFSILLLLLVLTPQFGLERNFSQRWLNLAGFVFQPSEMIKIFMIIYFSAFYARRKPYFDDFWYGVFPPLAVLSVVVTAILLQPDLGTATHLLMICGLIILFSGVRGKHIFMLGSIATALFVIMAIAQPYRMERISSFFNTFEDIGDTGYQLVNSYVSIATGGFLGNGLGNSIQKLGYLPEAHTDFIMAVIIEELGVIGIIVVIGAYSVILYRGVMIAKQVEPLYYKLLALGITMQITTQALINLGAVTGLLPITGIPLPFISYGGTSLVIMLVASGILVNVSGRRPLQDV</sequence>
<dbReference type="InterPro" id="IPR001182">
    <property type="entry name" value="FtsW/RodA"/>
</dbReference>
<evidence type="ECO:0000256" key="21">
    <source>
        <dbReference type="ARBA" id="ARBA00049966"/>
    </source>
</evidence>
<gene>
    <name evidence="23" type="ORF">DES38_101224</name>
</gene>
<evidence type="ECO:0000256" key="15">
    <source>
        <dbReference type="ARBA" id="ARBA00033270"/>
    </source>
</evidence>
<comment type="similarity">
    <text evidence="16">Belongs to the SEDS family. FtsW subfamily.</text>
</comment>
<evidence type="ECO:0000256" key="17">
    <source>
        <dbReference type="ARBA" id="ARBA00041185"/>
    </source>
</evidence>
<evidence type="ECO:0000256" key="16">
    <source>
        <dbReference type="ARBA" id="ARBA00038053"/>
    </source>
</evidence>
<dbReference type="GO" id="GO:0071555">
    <property type="term" value="P:cell wall organization"/>
    <property type="evidence" value="ECO:0007669"/>
    <property type="project" value="UniProtKB-KW"/>
</dbReference>
<keyword evidence="24" id="KW-1185">Reference proteome</keyword>
<feature type="transmembrane region" description="Helical" evidence="22">
    <location>
        <begin position="302"/>
        <end position="327"/>
    </location>
</feature>
<evidence type="ECO:0000256" key="10">
    <source>
        <dbReference type="ARBA" id="ARBA00022989"/>
    </source>
</evidence>
<evidence type="ECO:0000256" key="3">
    <source>
        <dbReference type="ARBA" id="ARBA00022475"/>
    </source>
</evidence>
<accession>A0A2V3WHZ0</accession>
<dbReference type="EMBL" id="QJJR01000001">
    <property type="protein sequence ID" value="PXW93141.1"/>
    <property type="molecule type" value="Genomic_DNA"/>
</dbReference>
<name>A0A2V3WHZ0_9BACI</name>
<feature type="transmembrane region" description="Helical" evidence="22">
    <location>
        <begin position="140"/>
        <end position="160"/>
    </location>
</feature>
<evidence type="ECO:0000256" key="13">
    <source>
        <dbReference type="ARBA" id="ARBA00023316"/>
    </source>
</evidence>
<feature type="transmembrane region" description="Helical" evidence="22">
    <location>
        <begin position="12"/>
        <end position="30"/>
    </location>
</feature>
<organism evidence="23 24">
    <name type="scientific">Streptohalobacillus salinus</name>
    <dbReference type="NCBI Taxonomy" id="621096"/>
    <lineage>
        <taxon>Bacteria</taxon>
        <taxon>Bacillati</taxon>
        <taxon>Bacillota</taxon>
        <taxon>Bacilli</taxon>
        <taxon>Bacillales</taxon>
        <taxon>Bacillaceae</taxon>
        <taxon>Streptohalobacillus</taxon>
    </lineage>
</organism>
<keyword evidence="6" id="KW-0808">Transferase</keyword>
<dbReference type="EC" id="2.4.99.28" evidence="19"/>
<dbReference type="GO" id="GO:0015648">
    <property type="term" value="F:lipid-linked peptidoglycan transporter activity"/>
    <property type="evidence" value="ECO:0007669"/>
    <property type="project" value="TreeGrafter"/>
</dbReference>
<feature type="transmembrane region" description="Helical" evidence="22">
    <location>
        <begin position="166"/>
        <end position="183"/>
    </location>
</feature>
<keyword evidence="10 22" id="KW-1133">Transmembrane helix</keyword>
<protein>
    <recommendedName>
        <fullName evidence="17">Probable peptidoglycan glycosyltransferase FtsW</fullName>
        <ecNumber evidence="19">2.4.99.28</ecNumber>
    </recommendedName>
    <alternativeName>
        <fullName evidence="18">Cell division protein FtsW</fullName>
    </alternativeName>
    <alternativeName>
        <fullName evidence="15">Cell wall polymerase</fullName>
    </alternativeName>
    <alternativeName>
        <fullName evidence="14">Peptidoglycan polymerase</fullName>
    </alternativeName>
</protein>
<evidence type="ECO:0000313" key="24">
    <source>
        <dbReference type="Proteomes" id="UP000247922"/>
    </source>
</evidence>
<dbReference type="NCBIfam" id="TIGR02614">
    <property type="entry name" value="ftsW"/>
    <property type="match status" value="1"/>
</dbReference>
<keyword evidence="11 22" id="KW-0472">Membrane</keyword>
<evidence type="ECO:0000256" key="1">
    <source>
        <dbReference type="ARBA" id="ARBA00004651"/>
    </source>
</evidence>
<dbReference type="Pfam" id="PF01098">
    <property type="entry name" value="FTSW_RODA_SPOVE"/>
    <property type="match status" value="1"/>
</dbReference>
<evidence type="ECO:0000256" key="8">
    <source>
        <dbReference type="ARBA" id="ARBA00022960"/>
    </source>
</evidence>
<keyword evidence="12" id="KW-0131">Cell cycle</keyword>
<dbReference type="GO" id="GO:0009252">
    <property type="term" value="P:peptidoglycan biosynthetic process"/>
    <property type="evidence" value="ECO:0007669"/>
    <property type="project" value="UniProtKB-KW"/>
</dbReference>
<keyword evidence="13" id="KW-0961">Cell wall biogenesis/degradation</keyword>
<evidence type="ECO:0000256" key="4">
    <source>
        <dbReference type="ARBA" id="ARBA00022618"/>
    </source>
</evidence>
<evidence type="ECO:0000256" key="9">
    <source>
        <dbReference type="ARBA" id="ARBA00022984"/>
    </source>
</evidence>
<dbReference type="GO" id="GO:0005886">
    <property type="term" value="C:plasma membrane"/>
    <property type="evidence" value="ECO:0007669"/>
    <property type="project" value="UniProtKB-SubCell"/>
</dbReference>
<reference evidence="23 24" key="1">
    <citation type="submission" date="2018-05" db="EMBL/GenBank/DDBJ databases">
        <title>Genomic Encyclopedia of Type Strains, Phase IV (KMG-IV): sequencing the most valuable type-strain genomes for metagenomic binning, comparative biology and taxonomic classification.</title>
        <authorList>
            <person name="Goeker M."/>
        </authorList>
    </citation>
    <scope>NUCLEOTIDE SEQUENCE [LARGE SCALE GENOMIC DNA]</scope>
    <source>
        <strain evidence="23 24">DSM 22440</strain>
    </source>
</reference>
<keyword evidence="8" id="KW-0133">Cell shape</keyword>
<comment type="subcellular location">
    <subcellularLocation>
        <location evidence="1">Cell membrane</location>
        <topology evidence="1">Multi-pass membrane protein</topology>
    </subcellularLocation>
</comment>
<evidence type="ECO:0000256" key="11">
    <source>
        <dbReference type="ARBA" id="ARBA00023136"/>
    </source>
</evidence>
<dbReference type="Proteomes" id="UP000247922">
    <property type="component" value="Unassembled WGS sequence"/>
</dbReference>
<feature type="transmembrane region" description="Helical" evidence="22">
    <location>
        <begin position="264"/>
        <end position="290"/>
    </location>
</feature>
<feature type="transmembrane region" description="Helical" evidence="22">
    <location>
        <begin position="339"/>
        <end position="360"/>
    </location>
</feature>
<feature type="transmembrane region" description="Helical" evidence="22">
    <location>
        <begin position="50"/>
        <end position="68"/>
    </location>
</feature>
<evidence type="ECO:0000256" key="7">
    <source>
        <dbReference type="ARBA" id="ARBA00022692"/>
    </source>
</evidence>
<feature type="transmembrane region" description="Helical" evidence="22">
    <location>
        <begin position="75"/>
        <end position="95"/>
    </location>
</feature>
<keyword evidence="3" id="KW-1003">Cell membrane</keyword>
<dbReference type="GO" id="GO:0008955">
    <property type="term" value="F:peptidoglycan glycosyltransferase activity"/>
    <property type="evidence" value="ECO:0007669"/>
    <property type="project" value="UniProtKB-EC"/>
</dbReference>
<keyword evidence="7 22" id="KW-0812">Transmembrane</keyword>
<evidence type="ECO:0000256" key="19">
    <source>
        <dbReference type="ARBA" id="ARBA00044770"/>
    </source>
</evidence>
<dbReference type="PANTHER" id="PTHR30474">
    <property type="entry name" value="CELL CYCLE PROTEIN"/>
    <property type="match status" value="1"/>
</dbReference>